<evidence type="ECO:0000313" key="2">
    <source>
        <dbReference type="Proteomes" id="UP000315295"/>
    </source>
</evidence>
<accession>A0A540MZD1</accession>
<dbReference type="Proteomes" id="UP000315295">
    <property type="component" value="Unassembled WGS sequence"/>
</dbReference>
<evidence type="ECO:0000313" key="1">
    <source>
        <dbReference type="EMBL" id="TQE04142.1"/>
    </source>
</evidence>
<proteinExistence type="predicted"/>
<comment type="caution">
    <text evidence="1">The sequence shown here is derived from an EMBL/GenBank/DDBJ whole genome shotgun (WGS) entry which is preliminary data.</text>
</comment>
<dbReference type="AlphaFoldDB" id="A0A540MZD1"/>
<dbReference type="EMBL" id="VIEB01000145">
    <property type="protein sequence ID" value="TQE04142.1"/>
    <property type="molecule type" value="Genomic_DNA"/>
</dbReference>
<reference evidence="1 2" key="1">
    <citation type="journal article" date="2019" name="G3 (Bethesda)">
        <title>Sequencing of a Wild Apple (Malus baccata) Genome Unravels the Differences Between Cultivated and Wild Apple Species Regarding Disease Resistance and Cold Tolerance.</title>
        <authorList>
            <person name="Chen X."/>
        </authorList>
    </citation>
    <scope>NUCLEOTIDE SEQUENCE [LARGE SCALE GENOMIC DNA]</scope>
    <source>
        <strain evidence="2">cv. Shandingzi</strain>
        <tissue evidence="1">Leaves</tissue>
    </source>
</reference>
<gene>
    <name evidence="1" type="ORF">C1H46_010254</name>
</gene>
<keyword evidence="2" id="KW-1185">Reference proteome</keyword>
<protein>
    <submittedName>
        <fullName evidence="1">Uncharacterized protein</fullName>
    </submittedName>
</protein>
<sequence>MLPDLGQNSQPLSSQYSGVLELSQQGRRQQHMELGTVRVTRSILATMLWNLDDSLKGVQERLWMYL</sequence>
<name>A0A540MZD1_MALBA</name>
<organism evidence="1 2">
    <name type="scientific">Malus baccata</name>
    <name type="common">Siberian crab apple</name>
    <name type="synonym">Pyrus baccata</name>
    <dbReference type="NCBI Taxonomy" id="106549"/>
    <lineage>
        <taxon>Eukaryota</taxon>
        <taxon>Viridiplantae</taxon>
        <taxon>Streptophyta</taxon>
        <taxon>Embryophyta</taxon>
        <taxon>Tracheophyta</taxon>
        <taxon>Spermatophyta</taxon>
        <taxon>Magnoliopsida</taxon>
        <taxon>eudicotyledons</taxon>
        <taxon>Gunneridae</taxon>
        <taxon>Pentapetalae</taxon>
        <taxon>rosids</taxon>
        <taxon>fabids</taxon>
        <taxon>Rosales</taxon>
        <taxon>Rosaceae</taxon>
        <taxon>Amygdaloideae</taxon>
        <taxon>Maleae</taxon>
        <taxon>Malus</taxon>
    </lineage>
</organism>